<dbReference type="InterPro" id="IPR000182">
    <property type="entry name" value="GNAT_dom"/>
</dbReference>
<dbReference type="Proteomes" id="UP000000305">
    <property type="component" value="Unassembled WGS sequence"/>
</dbReference>
<reference evidence="15 16" key="1">
    <citation type="journal article" date="2011" name="Science">
        <title>The ecoresponsive genome of Daphnia pulex.</title>
        <authorList>
            <person name="Colbourne J.K."/>
            <person name="Pfrender M.E."/>
            <person name="Gilbert D."/>
            <person name="Thomas W.K."/>
            <person name="Tucker A."/>
            <person name="Oakley T.H."/>
            <person name="Tokishita S."/>
            <person name="Aerts A."/>
            <person name="Arnold G.J."/>
            <person name="Basu M.K."/>
            <person name="Bauer D.J."/>
            <person name="Caceres C.E."/>
            <person name="Carmel L."/>
            <person name="Casola C."/>
            <person name="Choi J.H."/>
            <person name="Detter J.C."/>
            <person name="Dong Q."/>
            <person name="Dusheyko S."/>
            <person name="Eads B.D."/>
            <person name="Frohlich T."/>
            <person name="Geiler-Samerotte K.A."/>
            <person name="Gerlach D."/>
            <person name="Hatcher P."/>
            <person name="Jogdeo S."/>
            <person name="Krijgsveld J."/>
            <person name="Kriventseva E.V."/>
            <person name="Kultz D."/>
            <person name="Laforsch C."/>
            <person name="Lindquist E."/>
            <person name="Lopez J."/>
            <person name="Manak J.R."/>
            <person name="Muller J."/>
            <person name="Pangilinan J."/>
            <person name="Patwardhan R.P."/>
            <person name="Pitluck S."/>
            <person name="Pritham E.J."/>
            <person name="Rechtsteiner A."/>
            <person name="Rho M."/>
            <person name="Rogozin I.B."/>
            <person name="Sakarya O."/>
            <person name="Salamov A."/>
            <person name="Schaack S."/>
            <person name="Shapiro H."/>
            <person name="Shiga Y."/>
            <person name="Skalitzky C."/>
            <person name="Smith Z."/>
            <person name="Souvorov A."/>
            <person name="Sung W."/>
            <person name="Tang Z."/>
            <person name="Tsuchiya D."/>
            <person name="Tu H."/>
            <person name="Vos H."/>
            <person name="Wang M."/>
            <person name="Wolf Y.I."/>
            <person name="Yamagata H."/>
            <person name="Yamada T."/>
            <person name="Ye Y."/>
            <person name="Shaw J.R."/>
            <person name="Andrews J."/>
            <person name="Crease T.J."/>
            <person name="Tang H."/>
            <person name="Lucas S.M."/>
            <person name="Robertson H.M."/>
            <person name="Bork P."/>
            <person name="Koonin E.V."/>
            <person name="Zdobnov E.M."/>
            <person name="Grigoriev I.V."/>
            <person name="Lynch M."/>
            <person name="Boore J.L."/>
        </authorList>
    </citation>
    <scope>NUCLEOTIDE SEQUENCE [LARGE SCALE GENOMIC DNA]</scope>
</reference>
<dbReference type="EC" id="2.3.1.87" evidence="5"/>
<name>E9H1N3_DAPPU</name>
<evidence type="ECO:0000256" key="12">
    <source>
        <dbReference type="ARBA" id="ARBA00052335"/>
    </source>
</evidence>
<evidence type="ECO:0000256" key="5">
    <source>
        <dbReference type="ARBA" id="ARBA00039114"/>
    </source>
</evidence>
<comment type="catalytic activity">
    <reaction evidence="13">
        <text>serotonin + acetyl-CoA = N-acetylserotonin + CoA + H(+)</text>
        <dbReference type="Rhea" id="RHEA:25217"/>
        <dbReference type="ChEBI" id="CHEBI:15378"/>
        <dbReference type="ChEBI" id="CHEBI:17697"/>
        <dbReference type="ChEBI" id="CHEBI:57287"/>
        <dbReference type="ChEBI" id="CHEBI:57288"/>
        <dbReference type="ChEBI" id="CHEBI:350546"/>
        <dbReference type="EC" id="2.3.1.87"/>
    </reaction>
    <physiologicalReaction direction="left-to-right" evidence="13">
        <dbReference type="Rhea" id="RHEA:25218"/>
    </physiologicalReaction>
</comment>
<comment type="catalytic activity">
    <reaction evidence="8">
        <text>serotonin + (5Z,8Z,11Z,14Z)-eicosatetraenoyl-CoA = N-[(5Z,8Z,11Z,14Z)-eicosatetraenoyl]-serotonin + CoA + H(+)</text>
        <dbReference type="Rhea" id="RHEA:51396"/>
        <dbReference type="ChEBI" id="CHEBI:15378"/>
        <dbReference type="ChEBI" id="CHEBI:57287"/>
        <dbReference type="ChEBI" id="CHEBI:57368"/>
        <dbReference type="ChEBI" id="CHEBI:132255"/>
        <dbReference type="ChEBI" id="CHEBI:350546"/>
    </reaction>
    <physiologicalReaction direction="left-to-right" evidence="8">
        <dbReference type="Rhea" id="RHEA:51397"/>
    </physiologicalReaction>
</comment>
<dbReference type="CDD" id="cd04301">
    <property type="entry name" value="NAT_SF"/>
    <property type="match status" value="1"/>
</dbReference>
<dbReference type="OrthoDB" id="2115692at2759"/>
<dbReference type="HOGENOM" id="CLU_1284463_0_0_1"/>
<organism evidence="15 16">
    <name type="scientific">Daphnia pulex</name>
    <name type="common">Water flea</name>
    <dbReference type="NCBI Taxonomy" id="6669"/>
    <lineage>
        <taxon>Eukaryota</taxon>
        <taxon>Metazoa</taxon>
        <taxon>Ecdysozoa</taxon>
        <taxon>Arthropoda</taxon>
        <taxon>Crustacea</taxon>
        <taxon>Branchiopoda</taxon>
        <taxon>Diplostraca</taxon>
        <taxon>Cladocera</taxon>
        <taxon>Anomopoda</taxon>
        <taxon>Daphniidae</taxon>
        <taxon>Daphnia</taxon>
    </lineage>
</organism>
<accession>E9H1N3</accession>
<dbReference type="SUPFAM" id="SSF55729">
    <property type="entry name" value="Acyl-CoA N-acyltransferases (Nat)"/>
    <property type="match status" value="1"/>
</dbReference>
<evidence type="ECO:0000256" key="4">
    <source>
        <dbReference type="ARBA" id="ARBA00038182"/>
    </source>
</evidence>
<dbReference type="EMBL" id="GL732583">
    <property type="protein sequence ID" value="EFX74382.1"/>
    <property type="molecule type" value="Genomic_DNA"/>
</dbReference>
<dbReference type="PANTHER" id="PTHR20905">
    <property type="entry name" value="N-ACETYLTRANSFERASE-RELATED"/>
    <property type="match status" value="1"/>
</dbReference>
<gene>
    <name evidence="15" type="ORF">DAPPUDRAFT_251906</name>
</gene>
<comment type="catalytic activity">
    <reaction evidence="9">
        <text>dopamine + acetyl-CoA = N-acetyldopamine + CoA + H(+)</text>
        <dbReference type="Rhea" id="RHEA:51388"/>
        <dbReference type="ChEBI" id="CHEBI:15378"/>
        <dbReference type="ChEBI" id="CHEBI:57287"/>
        <dbReference type="ChEBI" id="CHEBI:57288"/>
        <dbReference type="ChEBI" id="CHEBI:59905"/>
        <dbReference type="ChEBI" id="CHEBI:125678"/>
    </reaction>
    <physiologicalReaction direction="left-to-right" evidence="9">
        <dbReference type="Rhea" id="RHEA:51389"/>
    </physiologicalReaction>
</comment>
<keyword evidence="1" id="KW-0808">Transferase</keyword>
<evidence type="ECO:0000256" key="8">
    <source>
        <dbReference type="ARBA" id="ARBA00051284"/>
    </source>
</evidence>
<comment type="similarity">
    <text evidence="4">Belongs to the acetyltransferase family. AANAT subfamily.</text>
</comment>
<dbReference type="AlphaFoldDB" id="E9H1N3"/>
<proteinExistence type="inferred from homology"/>
<dbReference type="GO" id="GO:0008080">
    <property type="term" value="F:N-acetyltransferase activity"/>
    <property type="evidence" value="ECO:0000318"/>
    <property type="project" value="GO_Central"/>
</dbReference>
<keyword evidence="2" id="KW-0012">Acyltransferase</keyword>
<evidence type="ECO:0000256" key="13">
    <source>
        <dbReference type="ARBA" id="ARBA00052491"/>
    </source>
</evidence>
<dbReference type="OMA" id="LNTTRGM"/>
<evidence type="ECO:0000256" key="11">
    <source>
        <dbReference type="ARBA" id="ARBA00052178"/>
    </source>
</evidence>
<comment type="catalytic activity">
    <reaction evidence="7">
        <text>serotonin + octadecanoyl-CoA = N-octadecanoyl-serotonin + CoA + H(+)</text>
        <dbReference type="Rhea" id="RHEA:51400"/>
        <dbReference type="ChEBI" id="CHEBI:15378"/>
        <dbReference type="ChEBI" id="CHEBI:57287"/>
        <dbReference type="ChEBI" id="CHEBI:57394"/>
        <dbReference type="ChEBI" id="CHEBI:134065"/>
        <dbReference type="ChEBI" id="CHEBI:350546"/>
    </reaction>
    <physiologicalReaction direction="left-to-right" evidence="7">
        <dbReference type="Rhea" id="RHEA:51401"/>
    </physiologicalReaction>
</comment>
<comment type="pathway">
    <text evidence="3">Aromatic compound metabolism; melatonin biosynthesis; melatonin from serotonin: step 1/2.</text>
</comment>
<comment type="catalytic activity">
    <reaction evidence="12">
        <text>dopamine + hexadecanoyl-CoA = N-hexadecanoyl-dopamine + CoA + H(+)</text>
        <dbReference type="Rhea" id="RHEA:51376"/>
        <dbReference type="ChEBI" id="CHEBI:15378"/>
        <dbReference type="ChEBI" id="CHEBI:57287"/>
        <dbReference type="ChEBI" id="CHEBI:57379"/>
        <dbReference type="ChEBI" id="CHEBI:59905"/>
        <dbReference type="ChEBI" id="CHEBI:134058"/>
    </reaction>
    <physiologicalReaction direction="left-to-right" evidence="12">
        <dbReference type="Rhea" id="RHEA:51377"/>
    </physiologicalReaction>
</comment>
<dbReference type="Gene3D" id="3.40.630.30">
    <property type="match status" value="1"/>
</dbReference>
<comment type="catalytic activity">
    <reaction evidence="11">
        <text>serotonin + hexadecanoyl-CoA = N-hexadecanoyl-serotonin + CoA + H(+)</text>
        <dbReference type="Rhea" id="RHEA:51384"/>
        <dbReference type="ChEBI" id="CHEBI:15378"/>
        <dbReference type="ChEBI" id="CHEBI:57287"/>
        <dbReference type="ChEBI" id="CHEBI:57379"/>
        <dbReference type="ChEBI" id="CHEBI:134059"/>
        <dbReference type="ChEBI" id="CHEBI:350546"/>
    </reaction>
    <physiologicalReaction direction="left-to-right" evidence="11">
        <dbReference type="Rhea" id="RHEA:51385"/>
    </physiologicalReaction>
</comment>
<keyword evidence="16" id="KW-1185">Reference proteome</keyword>
<evidence type="ECO:0000256" key="10">
    <source>
        <dbReference type="ARBA" id="ARBA00051823"/>
    </source>
</evidence>
<evidence type="ECO:0000256" key="3">
    <source>
        <dbReference type="ARBA" id="ARBA00037926"/>
    </source>
</evidence>
<evidence type="ECO:0000256" key="9">
    <source>
        <dbReference type="ARBA" id="ARBA00051711"/>
    </source>
</evidence>
<dbReference type="KEGG" id="dpx:DAPPUDRAFT_251906"/>
<feature type="domain" description="N-acetyltransferase" evidence="14">
    <location>
        <begin position="6"/>
        <end position="201"/>
    </location>
</feature>
<evidence type="ECO:0000256" key="2">
    <source>
        <dbReference type="ARBA" id="ARBA00023315"/>
    </source>
</evidence>
<dbReference type="FunFam" id="3.40.630.30:FF:000046">
    <property type="entry name" value="Dopamine N-acetyltransferase"/>
    <property type="match status" value="1"/>
</dbReference>
<dbReference type="FunCoup" id="E9H1N3">
    <property type="interactions" value="22"/>
</dbReference>
<comment type="catalytic activity">
    <reaction evidence="6">
        <text>dopamine + (9Z)-octadecenoyl-CoA = N-(9Z-octadecanoyl)-dopamine + CoA + H(+)</text>
        <dbReference type="Rhea" id="RHEA:51380"/>
        <dbReference type="ChEBI" id="CHEBI:15378"/>
        <dbReference type="ChEBI" id="CHEBI:31883"/>
        <dbReference type="ChEBI" id="CHEBI:57287"/>
        <dbReference type="ChEBI" id="CHEBI:57387"/>
        <dbReference type="ChEBI" id="CHEBI:59905"/>
    </reaction>
    <physiologicalReaction direction="left-to-right" evidence="6">
        <dbReference type="Rhea" id="RHEA:51381"/>
    </physiologicalReaction>
</comment>
<dbReference type="InParanoid" id="E9H1N3"/>
<evidence type="ECO:0000313" key="16">
    <source>
        <dbReference type="Proteomes" id="UP000000305"/>
    </source>
</evidence>
<protein>
    <recommendedName>
        <fullName evidence="5">aralkylamine N-acetyltransferase</fullName>
        <ecNumber evidence="5">2.3.1.87</ecNumber>
    </recommendedName>
</protein>
<evidence type="ECO:0000313" key="15">
    <source>
        <dbReference type="EMBL" id="EFX74382.1"/>
    </source>
</evidence>
<dbReference type="PROSITE" id="PS51186">
    <property type="entry name" value="GNAT"/>
    <property type="match status" value="1"/>
</dbReference>
<evidence type="ECO:0000256" key="7">
    <source>
        <dbReference type="ARBA" id="ARBA00050849"/>
    </source>
</evidence>
<evidence type="ECO:0000256" key="6">
    <source>
        <dbReference type="ARBA" id="ARBA00050189"/>
    </source>
</evidence>
<sequence>MAVENVIIRKAEESDYPAILEFIYEDFLPRELLSIVSGNVSNINQTARDDRFMHWLLDEVSLVAVDTEDQTLAGIAVNFITKKEDHEEENGNSTQVTQVSRPLYGVLKFIEKLEEGQNLFEELNTTRGMDLRFLGVKEKYSGRGIASQLTEQTLELAKDCSLKFVQSIPTSPATLHLFEKLGFETRSELKCQGFYMDDGLPAFPHASSSDKSRYVVKIL</sequence>
<evidence type="ECO:0000256" key="1">
    <source>
        <dbReference type="ARBA" id="ARBA00022679"/>
    </source>
</evidence>
<dbReference type="GO" id="GO:0004059">
    <property type="term" value="F:aralkylamine N-acetyltransferase activity"/>
    <property type="evidence" value="ECO:0007669"/>
    <property type="project" value="UniProtKB-EC"/>
</dbReference>
<dbReference type="InterPro" id="IPR016181">
    <property type="entry name" value="Acyl_CoA_acyltransferase"/>
</dbReference>
<dbReference type="Pfam" id="PF00583">
    <property type="entry name" value="Acetyltransf_1"/>
    <property type="match status" value="1"/>
</dbReference>
<dbReference type="PANTHER" id="PTHR20905:SF1">
    <property type="entry name" value="AT07410P-RELATED"/>
    <property type="match status" value="1"/>
</dbReference>
<comment type="catalytic activity">
    <reaction evidence="10">
        <text>serotonin + (9Z)-octadecenoyl-CoA = N-(9Z-octadecenoyl)-serotonin + CoA + H(+)</text>
        <dbReference type="Rhea" id="RHEA:51392"/>
        <dbReference type="ChEBI" id="CHEBI:15378"/>
        <dbReference type="ChEBI" id="CHEBI:57287"/>
        <dbReference type="ChEBI" id="CHEBI:57387"/>
        <dbReference type="ChEBI" id="CHEBI:134064"/>
        <dbReference type="ChEBI" id="CHEBI:350546"/>
    </reaction>
    <physiologicalReaction direction="left-to-right" evidence="10">
        <dbReference type="Rhea" id="RHEA:51393"/>
    </physiologicalReaction>
</comment>
<evidence type="ECO:0000259" key="14">
    <source>
        <dbReference type="PROSITE" id="PS51186"/>
    </source>
</evidence>